<dbReference type="HOGENOM" id="CLU_1072838_0_0_0"/>
<keyword evidence="2" id="KW-0732">Signal</keyword>
<gene>
    <name evidence="3" type="ORF">SPV1_05233</name>
</gene>
<organism evidence="3 4">
    <name type="scientific">Mariprofundus ferrooxydans PV-1</name>
    <dbReference type="NCBI Taxonomy" id="314345"/>
    <lineage>
        <taxon>Bacteria</taxon>
        <taxon>Pseudomonadati</taxon>
        <taxon>Pseudomonadota</taxon>
        <taxon>Candidatius Mariprofundia</taxon>
        <taxon>Mariprofundales</taxon>
        <taxon>Mariprofundaceae</taxon>
        <taxon>Mariprofundus</taxon>
    </lineage>
</organism>
<dbReference type="STRING" id="314344.AL013_04625"/>
<reference evidence="3 4" key="1">
    <citation type="submission" date="2006-09" db="EMBL/GenBank/DDBJ databases">
        <authorList>
            <person name="Emerson D."/>
            <person name="Ferriera S."/>
            <person name="Johnson J."/>
            <person name="Kravitz S."/>
            <person name="Halpern A."/>
            <person name="Remington K."/>
            <person name="Beeson K."/>
            <person name="Tran B."/>
            <person name="Rogers Y.-H."/>
            <person name="Friedman R."/>
            <person name="Venter J.C."/>
        </authorList>
    </citation>
    <scope>NUCLEOTIDE SEQUENCE [LARGE SCALE GENOMIC DNA]</scope>
    <source>
        <strain evidence="3 4">PV-1</strain>
    </source>
</reference>
<dbReference type="Proteomes" id="UP000005297">
    <property type="component" value="Unassembled WGS sequence"/>
</dbReference>
<name>Q0F2U4_9PROT</name>
<feature type="repeat" description="TPR" evidence="1">
    <location>
        <begin position="141"/>
        <end position="174"/>
    </location>
</feature>
<dbReference type="InterPro" id="IPR019734">
    <property type="entry name" value="TPR_rpt"/>
</dbReference>
<dbReference type="InterPro" id="IPR011990">
    <property type="entry name" value="TPR-like_helical_dom_sf"/>
</dbReference>
<evidence type="ECO:0000313" key="3">
    <source>
        <dbReference type="EMBL" id="EAU56197.1"/>
    </source>
</evidence>
<keyword evidence="4" id="KW-1185">Reference proteome</keyword>
<dbReference type="Pfam" id="PF14559">
    <property type="entry name" value="TPR_19"/>
    <property type="match status" value="1"/>
</dbReference>
<dbReference type="SUPFAM" id="SSF48452">
    <property type="entry name" value="TPR-like"/>
    <property type="match status" value="2"/>
</dbReference>
<dbReference type="EMBL" id="AATS01000001">
    <property type="protein sequence ID" value="EAU56197.1"/>
    <property type="molecule type" value="Genomic_DNA"/>
</dbReference>
<dbReference type="PANTHER" id="PTHR12558:SF13">
    <property type="entry name" value="CELL DIVISION CYCLE PROTEIN 27 HOMOLOG"/>
    <property type="match status" value="1"/>
</dbReference>
<dbReference type="Gene3D" id="1.25.40.10">
    <property type="entry name" value="Tetratricopeptide repeat domain"/>
    <property type="match status" value="1"/>
</dbReference>
<dbReference type="InParanoid" id="Q0F2U4"/>
<feature type="signal peptide" evidence="2">
    <location>
        <begin position="1"/>
        <end position="24"/>
    </location>
</feature>
<keyword evidence="1" id="KW-0802">TPR repeat</keyword>
<dbReference type="eggNOG" id="COG0457">
    <property type="taxonomic scope" value="Bacteria"/>
</dbReference>
<dbReference type="PROSITE" id="PS51257">
    <property type="entry name" value="PROKAR_LIPOPROTEIN"/>
    <property type="match status" value="1"/>
</dbReference>
<evidence type="ECO:0000256" key="2">
    <source>
        <dbReference type="SAM" id="SignalP"/>
    </source>
</evidence>
<dbReference type="AlphaFoldDB" id="Q0F2U4"/>
<dbReference type="PANTHER" id="PTHR12558">
    <property type="entry name" value="CELL DIVISION CYCLE 16,23,27"/>
    <property type="match status" value="1"/>
</dbReference>
<feature type="chain" id="PRO_5004171447" evidence="2">
    <location>
        <begin position="25"/>
        <end position="259"/>
    </location>
</feature>
<accession>Q0F2U4</accession>
<comment type="caution">
    <text evidence="3">The sequence shown here is derived from an EMBL/GenBank/DDBJ whole genome shotgun (WGS) entry which is preliminary data.</text>
</comment>
<evidence type="ECO:0000313" key="4">
    <source>
        <dbReference type="Proteomes" id="UP000005297"/>
    </source>
</evidence>
<protein>
    <submittedName>
        <fullName evidence="3">TPR repeat protein</fullName>
    </submittedName>
</protein>
<proteinExistence type="predicted"/>
<sequence>MIIMRSRPPLLLAIAILLTLSACATNNSKEVERQHKLASLHYQIGVDALGKNMLPKAFEELMESDSMVPDQPAVLDALGYAWLLRGDLKKSETFYLRALRNGAGAATQNNYANLLNRMQRYPEAEKAARASLNDPRYPNQDLAFINLGNALSGQKKYTAAIQAFQQARTFNPDNTLAALRLADTYALSGKPLQAQALYENIISSQPQNRAAVEGLVRVLIQQHRPNAARNALSAFSRVTSSDTDRAWAISTMEKAGQQP</sequence>
<evidence type="ECO:0000256" key="1">
    <source>
        <dbReference type="PROSITE-ProRule" id="PRU00339"/>
    </source>
</evidence>
<dbReference type="SMART" id="SM00028">
    <property type="entry name" value="TPR"/>
    <property type="match status" value="3"/>
</dbReference>
<dbReference type="Pfam" id="PF13424">
    <property type="entry name" value="TPR_12"/>
    <property type="match status" value="1"/>
</dbReference>
<dbReference type="PROSITE" id="PS50005">
    <property type="entry name" value="TPR"/>
    <property type="match status" value="1"/>
</dbReference>